<proteinExistence type="inferred from homology"/>
<protein>
    <submittedName>
        <fullName evidence="10">Cytochrome P450 2J6</fullName>
    </submittedName>
</protein>
<dbReference type="Gene3D" id="1.10.630.10">
    <property type="entry name" value="Cytochrome P450"/>
    <property type="match status" value="1"/>
</dbReference>
<keyword evidence="11" id="KW-1185">Reference proteome</keyword>
<dbReference type="GO" id="GO:0016020">
    <property type="term" value="C:membrane"/>
    <property type="evidence" value="ECO:0007669"/>
    <property type="project" value="UniProtKB-SubCell"/>
</dbReference>
<dbReference type="STRING" id="6573.A0A210QIL0"/>
<evidence type="ECO:0000256" key="2">
    <source>
        <dbReference type="ARBA" id="ARBA00010617"/>
    </source>
</evidence>
<feature type="transmembrane region" description="Helical" evidence="9">
    <location>
        <begin position="6"/>
        <end position="25"/>
    </location>
</feature>
<dbReference type="AlphaFoldDB" id="A0A210QIL0"/>
<keyword evidence="9" id="KW-1133">Transmembrane helix</keyword>
<dbReference type="PANTHER" id="PTHR24300:SF403">
    <property type="entry name" value="CYTOCHROME P450 306A1"/>
    <property type="match status" value="1"/>
</dbReference>
<dbReference type="EMBL" id="NEDP02003489">
    <property type="protein sequence ID" value="OWF48572.1"/>
    <property type="molecule type" value="Genomic_DNA"/>
</dbReference>
<dbReference type="GO" id="GO:0016712">
    <property type="term" value="F:oxidoreductase activity, acting on paired donors, with incorporation or reduction of molecular oxygen, reduced flavin or flavoprotein as one donor, and incorporation of one atom of oxygen"/>
    <property type="evidence" value="ECO:0007669"/>
    <property type="project" value="InterPro"/>
</dbReference>
<dbReference type="PRINTS" id="PR00463">
    <property type="entry name" value="EP450I"/>
</dbReference>
<dbReference type="PROSITE" id="PS00086">
    <property type="entry name" value="CYTOCHROME_P450"/>
    <property type="match status" value="1"/>
</dbReference>
<dbReference type="GO" id="GO:0006082">
    <property type="term" value="P:organic acid metabolic process"/>
    <property type="evidence" value="ECO:0007669"/>
    <property type="project" value="TreeGrafter"/>
</dbReference>
<dbReference type="GO" id="GO:0005506">
    <property type="term" value="F:iron ion binding"/>
    <property type="evidence" value="ECO:0007669"/>
    <property type="project" value="InterPro"/>
</dbReference>
<evidence type="ECO:0000256" key="8">
    <source>
        <dbReference type="RuleBase" id="RU000461"/>
    </source>
</evidence>
<dbReference type="InterPro" id="IPR036396">
    <property type="entry name" value="Cyt_P450_sf"/>
</dbReference>
<dbReference type="GO" id="GO:0006805">
    <property type="term" value="P:xenobiotic metabolic process"/>
    <property type="evidence" value="ECO:0007669"/>
    <property type="project" value="TreeGrafter"/>
</dbReference>
<dbReference type="FunFam" id="1.10.630.10:FF:000004">
    <property type="entry name" value="cytochrome P450 2D15 isoform X1"/>
    <property type="match status" value="1"/>
</dbReference>
<feature type="binding site" description="axial binding residue" evidence="7">
    <location>
        <position position="441"/>
    </location>
    <ligand>
        <name>heme</name>
        <dbReference type="ChEBI" id="CHEBI:30413"/>
    </ligand>
    <ligandPart>
        <name>Fe</name>
        <dbReference type="ChEBI" id="CHEBI:18248"/>
    </ligandPart>
</feature>
<evidence type="ECO:0000256" key="9">
    <source>
        <dbReference type="SAM" id="Phobius"/>
    </source>
</evidence>
<accession>A0A210QIL0</accession>
<evidence type="ECO:0000256" key="3">
    <source>
        <dbReference type="ARBA" id="ARBA00022723"/>
    </source>
</evidence>
<dbReference type="GO" id="GO:0005737">
    <property type="term" value="C:cytoplasm"/>
    <property type="evidence" value="ECO:0007669"/>
    <property type="project" value="TreeGrafter"/>
</dbReference>
<gene>
    <name evidence="10" type="ORF">KP79_PYT19648</name>
</gene>
<dbReference type="PRINTS" id="PR01686">
    <property type="entry name" value="EP450ICYP2D"/>
</dbReference>
<comment type="similarity">
    <text evidence="2 8">Belongs to the cytochrome P450 family.</text>
</comment>
<organism evidence="10 11">
    <name type="scientific">Mizuhopecten yessoensis</name>
    <name type="common">Japanese scallop</name>
    <name type="synonym">Patinopecten yessoensis</name>
    <dbReference type="NCBI Taxonomy" id="6573"/>
    <lineage>
        <taxon>Eukaryota</taxon>
        <taxon>Metazoa</taxon>
        <taxon>Spiralia</taxon>
        <taxon>Lophotrochozoa</taxon>
        <taxon>Mollusca</taxon>
        <taxon>Bivalvia</taxon>
        <taxon>Autobranchia</taxon>
        <taxon>Pteriomorphia</taxon>
        <taxon>Pectinida</taxon>
        <taxon>Pectinoidea</taxon>
        <taxon>Pectinidae</taxon>
        <taxon>Mizuhopecten</taxon>
    </lineage>
</organism>
<dbReference type="GO" id="GO:0020037">
    <property type="term" value="F:heme binding"/>
    <property type="evidence" value="ECO:0007669"/>
    <property type="project" value="InterPro"/>
</dbReference>
<dbReference type="InterPro" id="IPR001128">
    <property type="entry name" value="Cyt_P450"/>
</dbReference>
<evidence type="ECO:0000256" key="7">
    <source>
        <dbReference type="PIRSR" id="PIRSR602401-1"/>
    </source>
</evidence>
<name>A0A210QIL0_MIZYE</name>
<comment type="cofactor">
    <cofactor evidence="7">
        <name>heme</name>
        <dbReference type="ChEBI" id="CHEBI:30413"/>
    </cofactor>
</comment>
<dbReference type="InterPro" id="IPR017972">
    <property type="entry name" value="Cyt_P450_CS"/>
</dbReference>
<dbReference type="PANTHER" id="PTHR24300">
    <property type="entry name" value="CYTOCHROME P450 508A4-RELATED"/>
    <property type="match status" value="1"/>
</dbReference>
<keyword evidence="8" id="KW-0503">Monooxygenase</keyword>
<dbReference type="Proteomes" id="UP000242188">
    <property type="component" value="Unassembled WGS sequence"/>
</dbReference>
<evidence type="ECO:0000256" key="4">
    <source>
        <dbReference type="ARBA" id="ARBA00023002"/>
    </source>
</evidence>
<comment type="caution">
    <text evidence="10">The sequence shown here is derived from an EMBL/GenBank/DDBJ whole genome shotgun (WGS) entry which is preliminary data.</text>
</comment>
<keyword evidence="3 7" id="KW-0479">Metal-binding</keyword>
<reference evidence="10 11" key="1">
    <citation type="journal article" date="2017" name="Nat. Ecol. Evol.">
        <title>Scallop genome provides insights into evolution of bilaterian karyotype and development.</title>
        <authorList>
            <person name="Wang S."/>
            <person name="Zhang J."/>
            <person name="Jiao W."/>
            <person name="Li J."/>
            <person name="Xun X."/>
            <person name="Sun Y."/>
            <person name="Guo X."/>
            <person name="Huan P."/>
            <person name="Dong B."/>
            <person name="Zhang L."/>
            <person name="Hu X."/>
            <person name="Sun X."/>
            <person name="Wang J."/>
            <person name="Zhao C."/>
            <person name="Wang Y."/>
            <person name="Wang D."/>
            <person name="Huang X."/>
            <person name="Wang R."/>
            <person name="Lv J."/>
            <person name="Li Y."/>
            <person name="Zhang Z."/>
            <person name="Liu B."/>
            <person name="Lu W."/>
            <person name="Hui Y."/>
            <person name="Liang J."/>
            <person name="Zhou Z."/>
            <person name="Hou R."/>
            <person name="Li X."/>
            <person name="Liu Y."/>
            <person name="Li H."/>
            <person name="Ning X."/>
            <person name="Lin Y."/>
            <person name="Zhao L."/>
            <person name="Xing Q."/>
            <person name="Dou J."/>
            <person name="Li Y."/>
            <person name="Mao J."/>
            <person name="Guo H."/>
            <person name="Dou H."/>
            <person name="Li T."/>
            <person name="Mu C."/>
            <person name="Jiang W."/>
            <person name="Fu Q."/>
            <person name="Fu X."/>
            <person name="Miao Y."/>
            <person name="Liu J."/>
            <person name="Yu Q."/>
            <person name="Li R."/>
            <person name="Liao H."/>
            <person name="Li X."/>
            <person name="Kong Y."/>
            <person name="Jiang Z."/>
            <person name="Chourrout D."/>
            <person name="Li R."/>
            <person name="Bao Z."/>
        </authorList>
    </citation>
    <scope>NUCLEOTIDE SEQUENCE [LARGE SCALE GENOMIC DNA]</scope>
    <source>
        <strain evidence="10 11">PY_sf001</strain>
    </source>
</reference>
<evidence type="ECO:0000256" key="6">
    <source>
        <dbReference type="ARBA" id="ARBA00023136"/>
    </source>
</evidence>
<dbReference type="GO" id="GO:0008395">
    <property type="term" value="F:steroid hydroxylase activity"/>
    <property type="evidence" value="ECO:0007669"/>
    <property type="project" value="TreeGrafter"/>
</dbReference>
<dbReference type="OrthoDB" id="2789670at2759"/>
<keyword evidence="6 9" id="KW-0472">Membrane</keyword>
<evidence type="ECO:0000256" key="1">
    <source>
        <dbReference type="ARBA" id="ARBA00004370"/>
    </source>
</evidence>
<comment type="subcellular location">
    <subcellularLocation>
        <location evidence="1">Membrane</location>
    </subcellularLocation>
</comment>
<dbReference type="InterPro" id="IPR050182">
    <property type="entry name" value="Cytochrome_P450_fam2"/>
</dbReference>
<dbReference type="SUPFAM" id="SSF48264">
    <property type="entry name" value="Cytochrome P450"/>
    <property type="match status" value="1"/>
</dbReference>
<keyword evidence="9" id="KW-0812">Transmembrane</keyword>
<dbReference type="Pfam" id="PF00067">
    <property type="entry name" value="p450"/>
    <property type="match status" value="1"/>
</dbReference>
<evidence type="ECO:0000313" key="11">
    <source>
        <dbReference type="Proteomes" id="UP000242188"/>
    </source>
</evidence>
<evidence type="ECO:0000313" key="10">
    <source>
        <dbReference type="EMBL" id="OWF48572.1"/>
    </source>
</evidence>
<dbReference type="InterPro" id="IPR002401">
    <property type="entry name" value="Cyt_P450_E_grp-I"/>
</dbReference>
<dbReference type="InterPro" id="IPR008069">
    <property type="entry name" value="Cyt_P450_E_grp-I_CYP2D-like"/>
</dbReference>
<sequence length="496" mass="55910">MDFGSSLSFNTVTVAIVVVLLILLVSRTLQWPANVPPGPSGYPIIGSMPLLRKGNILEIFRKLRAQYGDVFSIKVGPNLAVVINGADALKEAFVKRADEFSDRPSNYLSETLFQNKGIGFASGDHWKQTRTFSLSTLRNFGFGKKSLESRVQEEIGAYLDIIEEQNGQSYNIKEMTTMAISNIICSITFGNRFEYTDAKFKRLTSLFAENLRLNSVGGAIRSFPAVRFLPGDMFNVKKFIQNFTDIKCFALEQIAEHRKTYEEENQRDFIDAFLSQQIKHDEDDPIFDDMNLSTVVINLFLAGTETTATMIRWAIIYLIHNKPIQDKLRQEIETVIGTSRLPSHCDKPSMPYYEAFITEVFRMGNIAPLSVPHGAKKDIQFRGMLIPKGSVIMANLDSVMTDPGLFENPDRFQPERFLGKDGKMNGKERTVMAFSLGRRICLGESLARLELFLFLTSLLQRFEFLPESPDKLPSLDSTLGVARASTDYKCCAVKLK</sequence>
<evidence type="ECO:0000256" key="5">
    <source>
        <dbReference type="ARBA" id="ARBA00023004"/>
    </source>
</evidence>
<keyword evidence="4 8" id="KW-0560">Oxidoreductase</keyword>
<keyword evidence="5 7" id="KW-0408">Iron</keyword>
<keyword evidence="7 8" id="KW-0349">Heme</keyword>
<dbReference type="PRINTS" id="PR00385">
    <property type="entry name" value="P450"/>
</dbReference>